<sequence length="341" mass="37099">MNAIQSYIENLFKPLPDSREVRRARTELLQMCEDRYTELRNSGASDNEAVGQVITQFGNLDELADDLGIRTEVDTYRESGVHLSKAEAEAFLAQRRRKSRFVAAGVFLCLIGFGIIATLSMAEDAPKGALFTNTGPLSPLTTGLAGLFLFVAVGVSLFFVSGSSGTDVDVNEFDSVDLQPEVLLAYKKEKNLRAKRSNVLMAVGVALIILATAAIAICGTEADSSDTPERLIQIGLMILFPLTGIGVALLTIGGMERSAYSQLTSTNDYTPEQLEARRKIDRIAGPYWCLATLVFLVWGLAFDAWSVAWMVWPIAGVLFGLIASSISSSANRSPRSERRID</sequence>
<organism evidence="2 3">
    <name type="scientific">Pseudoglutamicibacter cumminsii</name>
    <dbReference type="NCBI Taxonomy" id="156979"/>
    <lineage>
        <taxon>Bacteria</taxon>
        <taxon>Bacillati</taxon>
        <taxon>Actinomycetota</taxon>
        <taxon>Actinomycetes</taxon>
        <taxon>Micrococcales</taxon>
        <taxon>Micrococcaceae</taxon>
        <taxon>Pseudoglutamicibacter</taxon>
    </lineage>
</organism>
<feature type="transmembrane region" description="Helical" evidence="1">
    <location>
        <begin position="231"/>
        <end position="252"/>
    </location>
</feature>
<dbReference type="InterPro" id="IPR047928">
    <property type="entry name" value="Perm_prefix_1"/>
</dbReference>
<comment type="caution">
    <text evidence="2">The sequence shown here is derived from an EMBL/GenBank/DDBJ whole genome shotgun (WGS) entry which is preliminary data.</text>
</comment>
<dbReference type="NCBIfam" id="NF038403">
    <property type="entry name" value="perm_prefix_1"/>
    <property type="match status" value="1"/>
</dbReference>
<dbReference type="RefSeq" id="WP_285332757.1">
    <property type="nucleotide sequence ID" value="NZ_CALUAG010000021.1"/>
</dbReference>
<reference evidence="2" key="1">
    <citation type="submission" date="2023-05" db="EMBL/GenBank/DDBJ databases">
        <title>Cataloging the Phylogenetic Diversity of Human Bladder Bacteria.</title>
        <authorList>
            <person name="Du J."/>
        </authorList>
    </citation>
    <scope>NUCLEOTIDE SEQUENCE</scope>
    <source>
        <strain evidence="2">UMB9978</strain>
    </source>
</reference>
<gene>
    <name evidence="2" type="ORF">QP116_03510</name>
</gene>
<feature type="transmembrane region" description="Helical" evidence="1">
    <location>
        <begin position="199"/>
        <end position="219"/>
    </location>
</feature>
<keyword evidence="1" id="KW-0812">Transmembrane</keyword>
<proteinExistence type="predicted"/>
<feature type="transmembrane region" description="Helical" evidence="1">
    <location>
        <begin position="142"/>
        <end position="160"/>
    </location>
</feature>
<evidence type="ECO:0000313" key="2">
    <source>
        <dbReference type="EMBL" id="MDK6274814.1"/>
    </source>
</evidence>
<accession>A0AAP4FDC3</accession>
<dbReference type="Proteomes" id="UP001240483">
    <property type="component" value="Unassembled WGS sequence"/>
</dbReference>
<evidence type="ECO:0000256" key="1">
    <source>
        <dbReference type="SAM" id="Phobius"/>
    </source>
</evidence>
<protein>
    <submittedName>
        <fullName evidence="2">Permease prefix domain 1-containing protein</fullName>
    </submittedName>
</protein>
<name>A0AAP4FDC3_9MICC</name>
<evidence type="ECO:0000313" key="3">
    <source>
        <dbReference type="Proteomes" id="UP001240483"/>
    </source>
</evidence>
<keyword evidence="1" id="KW-1133">Transmembrane helix</keyword>
<feature type="transmembrane region" description="Helical" evidence="1">
    <location>
        <begin position="283"/>
        <end position="301"/>
    </location>
</feature>
<dbReference type="AlphaFoldDB" id="A0AAP4FDC3"/>
<feature type="transmembrane region" description="Helical" evidence="1">
    <location>
        <begin position="307"/>
        <end position="330"/>
    </location>
</feature>
<keyword evidence="1" id="KW-0472">Membrane</keyword>
<feature type="transmembrane region" description="Helical" evidence="1">
    <location>
        <begin position="101"/>
        <end position="122"/>
    </location>
</feature>
<dbReference type="EMBL" id="JASODW010000003">
    <property type="protein sequence ID" value="MDK6274814.1"/>
    <property type="molecule type" value="Genomic_DNA"/>
</dbReference>